<evidence type="ECO:0000313" key="3">
    <source>
        <dbReference type="Proteomes" id="UP001428817"/>
    </source>
</evidence>
<accession>A0ABP9Q7N0</accession>
<proteinExistence type="predicted"/>
<dbReference type="RefSeq" id="WP_185059478.1">
    <property type="nucleotide sequence ID" value="NZ_BAABJP010000015.1"/>
</dbReference>
<feature type="transmembrane region" description="Helical" evidence="1">
    <location>
        <begin position="102"/>
        <end position="121"/>
    </location>
</feature>
<feature type="transmembrane region" description="Helical" evidence="1">
    <location>
        <begin position="69"/>
        <end position="90"/>
    </location>
</feature>
<gene>
    <name evidence="2" type="ORF">GCM10023321_33870</name>
</gene>
<name>A0ABP9Q7N0_9PSEU</name>
<reference evidence="3" key="1">
    <citation type="journal article" date="2019" name="Int. J. Syst. Evol. Microbiol.">
        <title>The Global Catalogue of Microorganisms (GCM) 10K type strain sequencing project: providing services to taxonomists for standard genome sequencing and annotation.</title>
        <authorList>
            <consortium name="The Broad Institute Genomics Platform"/>
            <consortium name="The Broad Institute Genome Sequencing Center for Infectious Disease"/>
            <person name="Wu L."/>
            <person name="Ma J."/>
        </authorList>
    </citation>
    <scope>NUCLEOTIDE SEQUENCE [LARGE SCALE GENOMIC DNA]</scope>
    <source>
        <strain evidence="3">JCM 18303</strain>
    </source>
</reference>
<keyword evidence="1" id="KW-1133">Transmembrane helix</keyword>
<organism evidence="2 3">
    <name type="scientific">Pseudonocardia eucalypti</name>
    <dbReference type="NCBI Taxonomy" id="648755"/>
    <lineage>
        <taxon>Bacteria</taxon>
        <taxon>Bacillati</taxon>
        <taxon>Actinomycetota</taxon>
        <taxon>Actinomycetes</taxon>
        <taxon>Pseudonocardiales</taxon>
        <taxon>Pseudonocardiaceae</taxon>
        <taxon>Pseudonocardia</taxon>
    </lineage>
</organism>
<evidence type="ECO:0000313" key="2">
    <source>
        <dbReference type="EMBL" id="GAA5156906.1"/>
    </source>
</evidence>
<dbReference type="EMBL" id="BAABJP010000015">
    <property type="protein sequence ID" value="GAA5156906.1"/>
    <property type="molecule type" value="Genomic_DNA"/>
</dbReference>
<feature type="transmembrane region" description="Helical" evidence="1">
    <location>
        <begin position="34"/>
        <end position="57"/>
    </location>
</feature>
<keyword evidence="3" id="KW-1185">Reference proteome</keyword>
<keyword evidence="1" id="KW-0812">Transmembrane</keyword>
<comment type="caution">
    <text evidence="2">The sequence shown here is derived from an EMBL/GenBank/DDBJ whole genome shotgun (WGS) entry which is preliminary data.</text>
</comment>
<evidence type="ECO:0000256" key="1">
    <source>
        <dbReference type="SAM" id="Phobius"/>
    </source>
</evidence>
<protein>
    <submittedName>
        <fullName evidence="2">Uncharacterized protein</fullName>
    </submittedName>
</protein>
<keyword evidence="1" id="KW-0472">Membrane</keyword>
<dbReference type="Proteomes" id="UP001428817">
    <property type="component" value="Unassembled WGS sequence"/>
</dbReference>
<sequence length="124" mass="12646">MTGLLGFFAAGYAGLLGLWALTAAGSGARLGVAFLASLALLELTLLVRAGFAVAGLASERVYAEPAVHLAYAIASVTLLPLLAALTRPGSDPRSRPGDRWDALLAAVACAAIIVITLRLTATTR</sequence>